<dbReference type="Pfam" id="PF04096">
    <property type="entry name" value="Nucleoporin2"/>
    <property type="match status" value="1"/>
</dbReference>
<accession>A0A8T2S4J8</accession>
<protein>
    <recommendedName>
        <fullName evidence="10">Nucleoporin autopeptidase</fullName>
    </recommendedName>
</protein>
<organism evidence="13 14">
    <name type="scientific">Ceratopteris richardii</name>
    <name type="common">Triangle waterfern</name>
    <dbReference type="NCBI Taxonomy" id="49495"/>
    <lineage>
        <taxon>Eukaryota</taxon>
        <taxon>Viridiplantae</taxon>
        <taxon>Streptophyta</taxon>
        <taxon>Embryophyta</taxon>
        <taxon>Tracheophyta</taxon>
        <taxon>Polypodiopsida</taxon>
        <taxon>Polypodiidae</taxon>
        <taxon>Polypodiales</taxon>
        <taxon>Pteridineae</taxon>
        <taxon>Pteridaceae</taxon>
        <taxon>Parkerioideae</taxon>
        <taxon>Ceratopteris</taxon>
    </lineage>
</organism>
<dbReference type="FunFam" id="1.10.10.2360:FF:000001">
    <property type="entry name" value="Nuclear pore complex protein Nup98-Nup96"/>
    <property type="match status" value="1"/>
</dbReference>
<dbReference type="Gene3D" id="3.30.1610.10">
    <property type="entry name" value="Peptidase S59, nucleoporin"/>
    <property type="match status" value="1"/>
</dbReference>
<dbReference type="InterPro" id="IPR007230">
    <property type="entry name" value="Nup98_auto-Pept-S59_dom"/>
</dbReference>
<dbReference type="Proteomes" id="UP000825935">
    <property type="component" value="Chromosome 23"/>
</dbReference>
<dbReference type="PROSITE" id="PS51434">
    <property type="entry name" value="NUP_C"/>
    <property type="match status" value="1"/>
</dbReference>
<dbReference type="OMA" id="GDILWPG"/>
<feature type="domain" description="Peptidase S59" evidence="12">
    <location>
        <begin position="829"/>
        <end position="971"/>
    </location>
</feature>
<dbReference type="GO" id="GO:0034398">
    <property type="term" value="P:telomere tethering at nuclear periphery"/>
    <property type="evidence" value="ECO:0007669"/>
    <property type="project" value="TreeGrafter"/>
</dbReference>
<dbReference type="GO" id="GO:0003723">
    <property type="term" value="F:RNA binding"/>
    <property type="evidence" value="ECO:0007669"/>
    <property type="project" value="TreeGrafter"/>
</dbReference>
<dbReference type="GO" id="GO:0051028">
    <property type="term" value="P:mRNA transport"/>
    <property type="evidence" value="ECO:0007669"/>
    <property type="project" value="UniProtKB-KW"/>
</dbReference>
<dbReference type="GO" id="GO:0006405">
    <property type="term" value="P:RNA export from nucleus"/>
    <property type="evidence" value="ECO:0007669"/>
    <property type="project" value="TreeGrafter"/>
</dbReference>
<dbReference type="GO" id="GO:0000973">
    <property type="term" value="P:post-transcriptional tethering of RNA polymerase II gene DNA at nuclear periphery"/>
    <property type="evidence" value="ECO:0007669"/>
    <property type="project" value="TreeGrafter"/>
</dbReference>
<name>A0A8T2S4J8_CERRI</name>
<evidence type="ECO:0000256" key="7">
    <source>
        <dbReference type="ARBA" id="ARBA00023132"/>
    </source>
</evidence>
<keyword evidence="5" id="KW-0653">Protein transport</keyword>
<evidence type="ECO:0000256" key="3">
    <source>
        <dbReference type="ARBA" id="ARBA00022448"/>
    </source>
</evidence>
<dbReference type="PANTHER" id="PTHR23198:SF6">
    <property type="entry name" value="NUCLEAR PORE COMPLEX PROTEIN NUP98-NUP96"/>
    <property type="match status" value="1"/>
</dbReference>
<dbReference type="EMBL" id="CM035428">
    <property type="protein sequence ID" value="KAH7302583.1"/>
    <property type="molecule type" value="Genomic_DNA"/>
</dbReference>
<dbReference type="Gene3D" id="1.10.10.2360">
    <property type="match status" value="1"/>
</dbReference>
<keyword evidence="4" id="KW-0509">mRNA transport</keyword>
<reference evidence="13 14" key="1">
    <citation type="submission" date="2021-08" db="EMBL/GenBank/DDBJ databases">
        <title>WGS assembly of Ceratopteris richardii.</title>
        <authorList>
            <person name="Marchant D.B."/>
            <person name="Chen G."/>
            <person name="Jenkins J."/>
            <person name="Shu S."/>
            <person name="Leebens-Mack J."/>
            <person name="Grimwood J."/>
            <person name="Schmutz J."/>
            <person name="Soltis P."/>
            <person name="Soltis D."/>
            <person name="Chen Z.-H."/>
        </authorList>
    </citation>
    <scope>NUCLEOTIDE SEQUENCE [LARGE SCALE GENOMIC DNA]</scope>
    <source>
        <strain evidence="13">Whitten #5841</strain>
        <tissue evidence="13">Leaf</tissue>
    </source>
</reference>
<dbReference type="SUPFAM" id="SSF82215">
    <property type="entry name" value="C-terminal autoproteolytic domain of nucleoporin nup98"/>
    <property type="match status" value="1"/>
</dbReference>
<comment type="similarity">
    <text evidence="2">Belongs to the nucleoporin GLFG family.</text>
</comment>
<feature type="compositionally biased region" description="Low complexity" evidence="11">
    <location>
        <begin position="1"/>
        <end position="24"/>
    </location>
</feature>
<evidence type="ECO:0000256" key="5">
    <source>
        <dbReference type="ARBA" id="ARBA00022927"/>
    </source>
</evidence>
<comment type="subunit">
    <text evidence="9">Part of the nuclear pore complex (NPC). The NPC has an eight-fold symmetrical structure comprising a central transport channel and two rings, the cytoplasmic and nuclear rings, to which eight filaments are attached. The cytoplasmic filaments have loose ends, while the nuclear filaments are joined in a distal ring, forming a nuclear basket. NPCs are highly dynamic in configuration and composition, and can be devided in 3 subcomplexes, the NUP62 subcomplex, the NUP107-160 subcomplex and the NUP93 subcomplex, containing approximately 30 different nucleoporin proteins.</text>
</comment>
<evidence type="ECO:0000313" key="13">
    <source>
        <dbReference type="EMBL" id="KAH7302583.1"/>
    </source>
</evidence>
<feature type="region of interest" description="Disordered" evidence="11">
    <location>
        <begin position="1"/>
        <end position="52"/>
    </location>
</feature>
<dbReference type="GO" id="GO:0006606">
    <property type="term" value="P:protein import into nucleus"/>
    <property type="evidence" value="ECO:0007669"/>
    <property type="project" value="TreeGrafter"/>
</dbReference>
<proteinExistence type="inferred from homology"/>
<evidence type="ECO:0000313" key="14">
    <source>
        <dbReference type="Proteomes" id="UP000825935"/>
    </source>
</evidence>
<evidence type="ECO:0000256" key="4">
    <source>
        <dbReference type="ARBA" id="ARBA00022816"/>
    </source>
</evidence>
<comment type="subcellular location">
    <subcellularLocation>
        <location evidence="1">Nucleus</location>
        <location evidence="1">Nuclear pore complex</location>
    </subcellularLocation>
</comment>
<dbReference type="GO" id="GO:0017056">
    <property type="term" value="F:structural constituent of nuclear pore"/>
    <property type="evidence" value="ECO:0007669"/>
    <property type="project" value="InterPro"/>
</dbReference>
<dbReference type="FunFam" id="3.30.1610.10:FF:000002">
    <property type="entry name" value="nuclear pore complex protein NUP98A"/>
    <property type="match status" value="1"/>
</dbReference>
<evidence type="ECO:0000256" key="2">
    <source>
        <dbReference type="ARBA" id="ARBA00008926"/>
    </source>
</evidence>
<comment type="caution">
    <text evidence="13">The sequence shown here is derived from an EMBL/GenBank/DDBJ whole genome shotgun (WGS) entry which is preliminary data.</text>
</comment>
<keyword evidence="3" id="KW-0813">Transport</keyword>
<sequence length="978" mass="98903">MALFGSSSPFGSSTPSSFGTTSPSANPFGSSTSSPFGAKPFGSPTFGTQTGSSLFGGTATGVFGATQPSPLASSTPAFGASSTPAFGSGTSIFGQKPASPFGGFGSTTAQANPFGSTTFGQTQPAFGSTAPAFGSTPFGSSTPAFGASSTPAFGASSTPAFGASSMPAFGASSTPAFGASSMPAFGASSTPAFGVSSTPAFGVSSTPAFGATSTPGFGASSTPAFGALSTPAFGTSSTPAFGTASTPAFGASSAPAFGTSSTSLFGGTTPTFGQSSSAFGSTSVFGSSPFGASTTPAFGSSPGFGTSTFGISSFGVQAHGSRVSPYAATNDAEAGVSGQVGKLMSISAMPAYKNKSPEELRWEDYQAGDKGGPSPQQPTGGLFGQATPASPFGAASTATPAVNPFGSTAPSLFGSKPAGSFAAPSTGSAFSSASPFGSLTTSPAFGQSSSPAFGAGTPSPFGATSTPAFGATFGSSASAFGTSTPSFTPTPAFSSPSIFSSGTSAFGSSPFGQTQSSSSLFSSSAPAFGTSASAFSTPTLGTGMFGSTPSLFQTSKAPTLSTPGTSIFGGGQSAPAQSSFGFPSLGQSQPQASMFGQTPSFGGGLTSFTQQQSVPVPVTSPFGTLPALPQMSIGRSAGTGPSIQYGISSLPVSEKPVQLRSTSLLTPRHITQRSRVRMQARRYIPSKDSQKVSFFSGVEEDSGPKADALFVPRENPRALFIRPQPDHSSSGGPTNVPSKVSDVLQDMVPEAQRAESSVQNVANTAGGMTGSSHEATASVKGLSKADVTHVEHTHKANGYMSITGHRAGEAAVAYEHGADIEALMPKLRHSDYYVKPRVQELAAKERAEPGYCRRLKGFEVGRQGYGFIKFLDDVDVRGLDVESVIQFNKCEVLVYMDESKKPPPGVGLNKPAEITLLNVRYIDKKTGQHLSEGSEVDKFREKLRKKTEEQGAEFISYDAVKGQWTFRVLHFSKYGLQR</sequence>
<dbReference type="AlphaFoldDB" id="A0A8T2S4J8"/>
<evidence type="ECO:0000259" key="12">
    <source>
        <dbReference type="PROSITE" id="PS51434"/>
    </source>
</evidence>
<keyword evidence="14" id="KW-1185">Reference proteome</keyword>
<keyword evidence="7" id="KW-0906">Nuclear pore complex</keyword>
<evidence type="ECO:0000256" key="11">
    <source>
        <dbReference type="SAM" id="MobiDB-lite"/>
    </source>
</evidence>
<dbReference type="GO" id="GO:0008139">
    <property type="term" value="F:nuclear localization sequence binding"/>
    <property type="evidence" value="ECO:0007669"/>
    <property type="project" value="TreeGrafter"/>
</dbReference>
<gene>
    <name evidence="13" type="ORF">KP509_23G078300</name>
</gene>
<dbReference type="OrthoDB" id="3797628at2759"/>
<dbReference type="Pfam" id="PF21240">
    <property type="entry name" value="Nup98_GLEBS"/>
    <property type="match status" value="1"/>
</dbReference>
<dbReference type="GO" id="GO:0044614">
    <property type="term" value="C:nuclear pore cytoplasmic filaments"/>
    <property type="evidence" value="ECO:0007669"/>
    <property type="project" value="TreeGrafter"/>
</dbReference>
<evidence type="ECO:0000256" key="1">
    <source>
        <dbReference type="ARBA" id="ARBA00004567"/>
    </source>
</evidence>
<dbReference type="InterPro" id="IPR036903">
    <property type="entry name" value="Nup98_auto-Pept-S59_dom_sf"/>
</dbReference>
<keyword evidence="8" id="KW-0539">Nucleus</keyword>
<keyword evidence="6" id="KW-0811">Translocation</keyword>
<feature type="region of interest" description="Disordered" evidence="11">
    <location>
        <begin position="365"/>
        <end position="395"/>
    </location>
</feature>
<evidence type="ECO:0000256" key="6">
    <source>
        <dbReference type="ARBA" id="ARBA00023010"/>
    </source>
</evidence>
<evidence type="ECO:0000256" key="8">
    <source>
        <dbReference type="ARBA" id="ARBA00023242"/>
    </source>
</evidence>
<feature type="compositionally biased region" description="Polar residues" evidence="11">
    <location>
        <begin position="25"/>
        <end position="35"/>
    </location>
</feature>
<dbReference type="PANTHER" id="PTHR23198">
    <property type="entry name" value="NUCLEOPORIN"/>
    <property type="match status" value="1"/>
</dbReference>
<evidence type="ECO:0000256" key="9">
    <source>
        <dbReference type="ARBA" id="ARBA00065263"/>
    </source>
</evidence>
<dbReference type="InterPro" id="IPR037665">
    <property type="entry name" value="Nucleoporin_S59-like"/>
</dbReference>
<evidence type="ECO:0000256" key="10">
    <source>
        <dbReference type="ARBA" id="ARBA00082956"/>
    </source>
</evidence>